<dbReference type="PANTHER" id="PTHR30269">
    <property type="entry name" value="TRANSMEMBRANE PROTEIN YFCA"/>
    <property type="match status" value="1"/>
</dbReference>
<name>A0A8J7K9R9_9GAMM</name>
<evidence type="ECO:0000256" key="7">
    <source>
        <dbReference type="ARBA" id="ARBA00023136"/>
    </source>
</evidence>
<comment type="similarity">
    <text evidence="2 8">Belongs to the 4-toluene sulfonate uptake permease (TSUP) (TC 2.A.102) family.</text>
</comment>
<keyword evidence="7 8" id="KW-0472">Membrane</keyword>
<evidence type="ECO:0000256" key="3">
    <source>
        <dbReference type="ARBA" id="ARBA00022448"/>
    </source>
</evidence>
<comment type="caution">
    <text evidence="9">The sequence shown here is derived from an EMBL/GenBank/DDBJ whole genome shotgun (WGS) entry which is preliminary data.</text>
</comment>
<dbReference type="InterPro" id="IPR052017">
    <property type="entry name" value="TSUP"/>
</dbReference>
<dbReference type="Pfam" id="PF01925">
    <property type="entry name" value="TauE"/>
    <property type="match status" value="1"/>
</dbReference>
<dbReference type="AlphaFoldDB" id="A0A8J7K9R9"/>
<dbReference type="Proteomes" id="UP000640333">
    <property type="component" value="Unassembled WGS sequence"/>
</dbReference>
<evidence type="ECO:0000256" key="4">
    <source>
        <dbReference type="ARBA" id="ARBA00022475"/>
    </source>
</evidence>
<evidence type="ECO:0000313" key="10">
    <source>
        <dbReference type="Proteomes" id="UP000640333"/>
    </source>
</evidence>
<protein>
    <recommendedName>
        <fullName evidence="8">Probable membrane transporter protein</fullName>
    </recommendedName>
</protein>
<dbReference type="InterPro" id="IPR002781">
    <property type="entry name" value="TM_pro_TauE-like"/>
</dbReference>
<dbReference type="EMBL" id="JADEYS010000006">
    <property type="protein sequence ID" value="MBE9397111.1"/>
    <property type="molecule type" value="Genomic_DNA"/>
</dbReference>
<feature type="transmembrane region" description="Helical" evidence="8">
    <location>
        <begin position="106"/>
        <end position="124"/>
    </location>
</feature>
<feature type="transmembrane region" description="Helical" evidence="8">
    <location>
        <begin position="231"/>
        <end position="250"/>
    </location>
</feature>
<evidence type="ECO:0000256" key="2">
    <source>
        <dbReference type="ARBA" id="ARBA00009142"/>
    </source>
</evidence>
<proteinExistence type="inferred from homology"/>
<evidence type="ECO:0000256" key="5">
    <source>
        <dbReference type="ARBA" id="ARBA00022692"/>
    </source>
</evidence>
<organism evidence="9 10">
    <name type="scientific">Pontibacterium sinense</name>
    <dbReference type="NCBI Taxonomy" id="2781979"/>
    <lineage>
        <taxon>Bacteria</taxon>
        <taxon>Pseudomonadati</taxon>
        <taxon>Pseudomonadota</taxon>
        <taxon>Gammaproteobacteria</taxon>
        <taxon>Oceanospirillales</taxon>
        <taxon>Oceanospirillaceae</taxon>
        <taxon>Pontibacterium</taxon>
    </lineage>
</organism>
<feature type="transmembrane region" description="Helical" evidence="8">
    <location>
        <begin position="77"/>
        <end position="94"/>
    </location>
</feature>
<gene>
    <name evidence="9" type="ORF">IOQ59_07535</name>
</gene>
<keyword evidence="5 8" id="KW-0812">Transmembrane</keyword>
<sequence>MEISTTLFIFLIITSFFTGILNAIAGGGGMLMVPVLLMAGVPPINAIAINKLQNTAGTLTSSLHYLRNGFLDLRSNWPALIFALITTCLGVSFLQHLSSTGKLEQVIPYLMIGIALYMALLPRVKKGQNNGKIPGWLFHSTIGSSAGFYGGLFGPGTGPMVISAFTAFRGYNLKQAVTNSKPMMVVINTTALTMLIFGGYVWWTLGLSMMIGNILGAYLGAGIMHRSKHKYLKLLMVAVPLISAIKLLFFI</sequence>
<evidence type="ECO:0000313" key="9">
    <source>
        <dbReference type="EMBL" id="MBE9397111.1"/>
    </source>
</evidence>
<keyword evidence="10" id="KW-1185">Reference proteome</keyword>
<accession>A0A8J7K9R9</accession>
<feature type="transmembrane region" description="Helical" evidence="8">
    <location>
        <begin position="31"/>
        <end position="49"/>
    </location>
</feature>
<feature type="transmembrane region" description="Helical" evidence="8">
    <location>
        <begin position="7"/>
        <end position="25"/>
    </location>
</feature>
<evidence type="ECO:0000256" key="8">
    <source>
        <dbReference type="RuleBase" id="RU363041"/>
    </source>
</evidence>
<dbReference type="GO" id="GO:0005886">
    <property type="term" value="C:plasma membrane"/>
    <property type="evidence" value="ECO:0007669"/>
    <property type="project" value="UniProtKB-SubCell"/>
</dbReference>
<evidence type="ECO:0000256" key="1">
    <source>
        <dbReference type="ARBA" id="ARBA00004651"/>
    </source>
</evidence>
<keyword evidence="6 8" id="KW-1133">Transmembrane helix</keyword>
<evidence type="ECO:0000256" key="6">
    <source>
        <dbReference type="ARBA" id="ARBA00022989"/>
    </source>
</evidence>
<dbReference type="PANTHER" id="PTHR30269:SF25">
    <property type="entry name" value="MEMBRANE TRANSPORTER PROTEIN-RELATED"/>
    <property type="match status" value="1"/>
</dbReference>
<dbReference type="RefSeq" id="WP_193952663.1">
    <property type="nucleotide sequence ID" value="NZ_JADEYS010000006.1"/>
</dbReference>
<comment type="subcellular location">
    <subcellularLocation>
        <location evidence="1 8">Cell membrane</location>
        <topology evidence="1 8">Multi-pass membrane protein</topology>
    </subcellularLocation>
</comment>
<keyword evidence="4 8" id="KW-1003">Cell membrane</keyword>
<keyword evidence="3" id="KW-0813">Transport</keyword>
<reference evidence="9" key="1">
    <citation type="submission" date="2020-10" db="EMBL/GenBank/DDBJ databases">
        <title>Bacterium isolated from coastal waters sediment.</title>
        <authorList>
            <person name="Chen R.-J."/>
            <person name="Lu D.-C."/>
            <person name="Zhu K.-L."/>
            <person name="Du Z.-J."/>
        </authorList>
    </citation>
    <scope>NUCLEOTIDE SEQUENCE</scope>
    <source>
        <strain evidence="9">N1Y112</strain>
    </source>
</reference>